<dbReference type="InterPro" id="IPR013728">
    <property type="entry name" value="BT_3987-like_N"/>
</dbReference>
<evidence type="ECO:0000313" key="1">
    <source>
        <dbReference type="EMBL" id="SPZ87791.1"/>
    </source>
</evidence>
<dbReference type="GO" id="GO:0004308">
    <property type="term" value="F:exo-alpha-sialidase activity"/>
    <property type="evidence" value="ECO:0007669"/>
    <property type="project" value="UniProtKB-EC"/>
</dbReference>
<accession>A0A2X2J6E0</accession>
<dbReference type="RefSeq" id="WP_112375092.1">
    <property type="nucleotide sequence ID" value="NZ_CP069793.1"/>
</dbReference>
<dbReference type="InterPro" id="IPR008979">
    <property type="entry name" value="Galactose-bd-like_sf"/>
</dbReference>
<keyword evidence="1" id="KW-0378">Hydrolase</keyword>
<dbReference type="Gene3D" id="2.60.120.260">
    <property type="entry name" value="Galactose-binding domain-like"/>
    <property type="match status" value="1"/>
</dbReference>
<name>A0A2X2J6E0_SPHMU</name>
<dbReference type="GeneID" id="97183002"/>
<dbReference type="PROSITE" id="PS50022">
    <property type="entry name" value="FA58C_3"/>
    <property type="match status" value="1"/>
</dbReference>
<dbReference type="Pfam" id="PF00754">
    <property type="entry name" value="F5_F8_type_C"/>
    <property type="match status" value="1"/>
</dbReference>
<sequence>MRNYISYCVLLLTLFLMNGCQKEDRMNNMVDDTIYFRDFKENKITVFDWGKFDYNVTVVKAGIGQQGAKINFKIDEAYLAAYNAQQGTNYKLLPADCYKIVNTTLAFEKKDYLQDIAVAFDTERIKVLQGKYKELYVLPCRIEAEGGVLHALKPEMATTLLIPNVKDPFLEFTSPGLQLDQIKLSPTGAEQVVGKATLVTNYPNQWNLDYEIEVDPVILDNYNGTVSDDKKLKLLPKAAYQLLPAPYKIAAKENKTSFSYTILKKGLIDGTTNLFGEYALPLRIKSVSKNGINPDASTILVPVSFQPPDIPRSGWKVIAASSEWIGGGEKENILDGNPDTYWHNVWMGGEPPLPHYVIIDFGKEYNVMMIELTRRLWNNDLKVVEFSTSNDNKTYNPIGKIDFGTNSPKSTLAVNVPTTKARYLKCTVTASNRPPSSAIAEVYVKGL</sequence>
<keyword evidence="1" id="KW-0326">Glycosidase</keyword>
<dbReference type="AlphaFoldDB" id="A0A2X2J6E0"/>
<dbReference type="EMBL" id="UAUU01000009">
    <property type="protein sequence ID" value="SPZ87791.1"/>
    <property type="molecule type" value="Genomic_DNA"/>
</dbReference>
<proteinExistence type="predicted"/>
<dbReference type="Pfam" id="PF08522">
    <property type="entry name" value="BT_3987-like_N"/>
    <property type="match status" value="2"/>
</dbReference>
<gene>
    <name evidence="1" type="primary">nedA_2</name>
    <name evidence="1" type="ORF">NCTC11343_03117</name>
</gene>
<dbReference type="SUPFAM" id="SSF49785">
    <property type="entry name" value="Galactose-binding domain-like"/>
    <property type="match status" value="1"/>
</dbReference>
<dbReference type="EC" id="3.2.1.18" evidence="1"/>
<dbReference type="Proteomes" id="UP000251241">
    <property type="component" value="Unassembled WGS sequence"/>
</dbReference>
<organism evidence="1 2">
    <name type="scientific">Sphingobacterium multivorum</name>
    <dbReference type="NCBI Taxonomy" id="28454"/>
    <lineage>
        <taxon>Bacteria</taxon>
        <taxon>Pseudomonadati</taxon>
        <taxon>Bacteroidota</taxon>
        <taxon>Sphingobacteriia</taxon>
        <taxon>Sphingobacteriales</taxon>
        <taxon>Sphingobacteriaceae</taxon>
        <taxon>Sphingobacterium</taxon>
    </lineage>
</organism>
<protein>
    <submittedName>
        <fullName evidence="1">Sialidase</fullName>
        <ecNumber evidence="1">3.2.1.18</ecNumber>
    </submittedName>
</protein>
<reference evidence="1 2" key="1">
    <citation type="submission" date="2018-06" db="EMBL/GenBank/DDBJ databases">
        <authorList>
            <consortium name="Pathogen Informatics"/>
            <person name="Doyle S."/>
        </authorList>
    </citation>
    <scope>NUCLEOTIDE SEQUENCE [LARGE SCALE GENOMIC DNA]</scope>
    <source>
        <strain evidence="1 2">NCTC11343</strain>
    </source>
</reference>
<dbReference type="InterPro" id="IPR000421">
    <property type="entry name" value="FA58C"/>
</dbReference>
<dbReference type="Gene3D" id="2.60.40.1740">
    <property type="entry name" value="hypothetical protein (bacova_03559)"/>
    <property type="match status" value="2"/>
</dbReference>
<evidence type="ECO:0000313" key="2">
    <source>
        <dbReference type="Proteomes" id="UP000251241"/>
    </source>
</evidence>